<dbReference type="Proteomes" id="UP000764045">
    <property type="component" value="Unassembled WGS sequence"/>
</dbReference>
<evidence type="ECO:0000313" key="4">
    <source>
        <dbReference type="EMBL" id="MBM6660373.1"/>
    </source>
</evidence>
<name>A0A938WKL6_9BACT</name>
<evidence type="ECO:0000256" key="1">
    <source>
        <dbReference type="ARBA" id="ARBA00022801"/>
    </source>
</evidence>
<feature type="signal peptide" evidence="2">
    <location>
        <begin position="1"/>
        <end position="19"/>
    </location>
</feature>
<accession>A0A938WKL6</accession>
<keyword evidence="2" id="KW-0732">Signal</keyword>
<dbReference type="PANTHER" id="PTHR22901:SF0">
    <property type="entry name" value="SIALATE O-ACETYLESTERASE"/>
    <property type="match status" value="1"/>
</dbReference>
<dbReference type="PANTHER" id="PTHR22901">
    <property type="entry name" value="SIALATE O-ACETYLESTERASE"/>
    <property type="match status" value="1"/>
</dbReference>
<dbReference type="Gene3D" id="2.60.40.10">
    <property type="entry name" value="Immunoglobulins"/>
    <property type="match status" value="1"/>
</dbReference>
<dbReference type="GO" id="GO:0001681">
    <property type="term" value="F:sialate O-acetylesterase activity"/>
    <property type="evidence" value="ECO:0007669"/>
    <property type="project" value="InterPro"/>
</dbReference>
<keyword evidence="1" id="KW-0378">Hydrolase</keyword>
<organism evidence="4 5">
    <name type="scientific">Marseilla massiliensis</name>
    <dbReference type="NCBI Taxonomy" id="1841864"/>
    <lineage>
        <taxon>Bacteria</taxon>
        <taxon>Pseudomonadati</taxon>
        <taxon>Bacteroidota</taxon>
        <taxon>Bacteroidia</taxon>
        <taxon>Bacteroidales</taxon>
        <taxon>Prevotellaceae</taxon>
        <taxon>Marseilla</taxon>
    </lineage>
</organism>
<dbReference type="Pfam" id="PF03629">
    <property type="entry name" value="SASA"/>
    <property type="match status" value="1"/>
</dbReference>
<dbReference type="InterPro" id="IPR005181">
    <property type="entry name" value="SASA"/>
</dbReference>
<dbReference type="InterPro" id="IPR039329">
    <property type="entry name" value="SIAE"/>
</dbReference>
<evidence type="ECO:0000259" key="3">
    <source>
        <dbReference type="Pfam" id="PF03629"/>
    </source>
</evidence>
<dbReference type="Gene3D" id="3.40.50.1110">
    <property type="entry name" value="SGNH hydrolase"/>
    <property type="match status" value="1"/>
</dbReference>
<dbReference type="RefSeq" id="WP_205107062.1">
    <property type="nucleotide sequence ID" value="NZ_JACJJL010000001.1"/>
</dbReference>
<sequence length="484" mass="53485">MKRLCFVAAALLMALSADAKLKLAEVFTDCMVLQCDKPLSVWGTATPGAEVKVKVGRETGKAVAAADGRWSVRLAPLRASGKAVAFRVSGDGGRIELGNVLVGEVWLASGQSNMEYSMANHPRYAKPRKGDPDRLRHEYEQAGNPMIRLLYVRKDLKGDTLPTAGWQRISRESLKPFSAAAYFFAKALQDSLGVPVGVVSSSWGGTPIETWTPAGAYRESPLFGHAMDGNRLKANGQEVGWRYRKMIEPIAPMAMRGVLWYQGETNLIMGDTDIYTEKMRLLVESWRKAWADSSLPFYYVQISPMLYSGRKADPVAKTWQDLPRFWEAQARCADEIPLTAMVVTTDIPEDLADIHPPYKWVVGERLARLALNKTYGRTDVVCGGPVAKSISVEGDSIVVEFEGTAGGLATRDGKAPDWFYALTKKGRYSRVRASLRGNKVYISTDGLARRTEIRFGWDETAQPNLVNSEGLPALPFRRKVSLGR</sequence>
<proteinExistence type="predicted"/>
<dbReference type="InterPro" id="IPR036514">
    <property type="entry name" value="SGNH_hydro_sf"/>
</dbReference>
<comment type="caution">
    <text evidence="4">The sequence shown here is derived from an EMBL/GenBank/DDBJ whole genome shotgun (WGS) entry which is preliminary data.</text>
</comment>
<reference evidence="4 5" key="1">
    <citation type="journal article" date="2021" name="Sci. Rep.">
        <title>The distribution of antibiotic resistance genes in chicken gut microbiota commensals.</title>
        <authorList>
            <person name="Juricova H."/>
            <person name="Matiasovicova J."/>
            <person name="Kubasova T."/>
            <person name="Cejkova D."/>
            <person name="Rychlik I."/>
        </authorList>
    </citation>
    <scope>NUCLEOTIDE SEQUENCE [LARGE SCALE GENOMIC DNA]</scope>
    <source>
        <strain evidence="4 5">An819</strain>
    </source>
</reference>
<feature type="domain" description="Sialate O-acetylesterase" evidence="3">
    <location>
        <begin position="104"/>
        <end position="368"/>
    </location>
</feature>
<protein>
    <submittedName>
        <fullName evidence="4">Sialate O-acetylesterase</fullName>
    </submittedName>
</protein>
<dbReference type="EMBL" id="JACJJL010000001">
    <property type="protein sequence ID" value="MBM6660373.1"/>
    <property type="molecule type" value="Genomic_DNA"/>
</dbReference>
<feature type="chain" id="PRO_5037301707" evidence="2">
    <location>
        <begin position="20"/>
        <end position="484"/>
    </location>
</feature>
<evidence type="ECO:0000313" key="5">
    <source>
        <dbReference type="Proteomes" id="UP000764045"/>
    </source>
</evidence>
<evidence type="ECO:0000256" key="2">
    <source>
        <dbReference type="SAM" id="SignalP"/>
    </source>
</evidence>
<dbReference type="AlphaFoldDB" id="A0A938WKL6"/>
<gene>
    <name evidence="4" type="ORF">H6B30_01140</name>
</gene>
<dbReference type="InterPro" id="IPR013783">
    <property type="entry name" value="Ig-like_fold"/>
</dbReference>
<dbReference type="GO" id="GO:0005975">
    <property type="term" value="P:carbohydrate metabolic process"/>
    <property type="evidence" value="ECO:0007669"/>
    <property type="project" value="TreeGrafter"/>
</dbReference>
<keyword evidence="5" id="KW-1185">Reference proteome</keyword>
<dbReference type="SUPFAM" id="SSF52266">
    <property type="entry name" value="SGNH hydrolase"/>
    <property type="match status" value="1"/>
</dbReference>